<keyword evidence="4 9" id="KW-0349">Heme</keyword>
<keyword evidence="12" id="KW-1185">Reference proteome</keyword>
<protein>
    <recommendedName>
        <fullName evidence="2">heme oxygenase (biliverdin-producing)</fullName>
        <ecNumber evidence="2">1.14.14.18</ecNumber>
    </recommendedName>
</protein>
<feature type="binding site" description="axial binding residue" evidence="10">
    <location>
        <position position="17"/>
    </location>
    <ligand>
        <name>heme b</name>
        <dbReference type="ChEBI" id="CHEBI:60344"/>
    </ligand>
    <ligandPart>
        <name>Fe</name>
        <dbReference type="ChEBI" id="CHEBI:18248"/>
    </ligandPart>
</feature>
<dbReference type="EC" id="1.14.14.18" evidence="2"/>
<comment type="catalytic activity">
    <reaction evidence="8">
        <text>heme b + 3 reduced [NADPH--hemoprotein reductase] + 3 O2 = biliverdin IXalpha + CO + Fe(2+) + 3 oxidized [NADPH--hemoprotein reductase] + 3 H2O + H(+)</text>
        <dbReference type="Rhea" id="RHEA:21764"/>
        <dbReference type="Rhea" id="RHEA-COMP:11964"/>
        <dbReference type="Rhea" id="RHEA-COMP:11965"/>
        <dbReference type="ChEBI" id="CHEBI:15377"/>
        <dbReference type="ChEBI" id="CHEBI:15378"/>
        <dbReference type="ChEBI" id="CHEBI:15379"/>
        <dbReference type="ChEBI" id="CHEBI:17245"/>
        <dbReference type="ChEBI" id="CHEBI:29033"/>
        <dbReference type="ChEBI" id="CHEBI:57618"/>
        <dbReference type="ChEBI" id="CHEBI:57991"/>
        <dbReference type="ChEBI" id="CHEBI:58210"/>
        <dbReference type="ChEBI" id="CHEBI:60344"/>
        <dbReference type="EC" id="1.14.14.18"/>
    </reaction>
</comment>
<evidence type="ECO:0000256" key="10">
    <source>
        <dbReference type="PIRSR" id="PIRSR000343-2"/>
    </source>
</evidence>
<accession>A3IVA3</accession>
<dbReference type="Pfam" id="PF01126">
    <property type="entry name" value="Heme_oxygenase"/>
    <property type="match status" value="1"/>
</dbReference>
<dbReference type="CDD" id="cd19165">
    <property type="entry name" value="HemeO"/>
    <property type="match status" value="1"/>
</dbReference>
<feature type="binding site" evidence="9">
    <location>
        <position position="10"/>
    </location>
    <ligand>
        <name>heme b</name>
        <dbReference type="ChEBI" id="CHEBI:60344"/>
    </ligand>
</feature>
<keyword evidence="3" id="KW-0602">Photosynthesis</keyword>
<evidence type="ECO:0000256" key="9">
    <source>
        <dbReference type="PIRSR" id="PIRSR000343-1"/>
    </source>
</evidence>
<evidence type="ECO:0000256" key="3">
    <source>
        <dbReference type="ARBA" id="ARBA00022531"/>
    </source>
</evidence>
<dbReference type="Gene3D" id="1.20.910.10">
    <property type="entry name" value="Heme oxygenase-like"/>
    <property type="match status" value="1"/>
</dbReference>
<evidence type="ECO:0000256" key="1">
    <source>
        <dbReference type="ARBA" id="ARBA00006134"/>
    </source>
</evidence>
<keyword evidence="7 10" id="KW-0408">Iron</keyword>
<dbReference type="PANTHER" id="PTHR10720">
    <property type="entry name" value="HEME OXYGENASE"/>
    <property type="match status" value="1"/>
</dbReference>
<comment type="caution">
    <text evidence="11">The sequence shown here is derived from an EMBL/GenBank/DDBJ whole genome shotgun (WGS) entry which is preliminary data.</text>
</comment>
<evidence type="ECO:0000313" key="12">
    <source>
        <dbReference type="Proteomes" id="UP000003781"/>
    </source>
</evidence>
<dbReference type="FunFam" id="1.20.910.10:FF:000001">
    <property type="entry name" value="Heme oxygenase 1"/>
    <property type="match status" value="1"/>
</dbReference>
<evidence type="ECO:0000313" key="11">
    <source>
        <dbReference type="EMBL" id="EAZ89572.1"/>
    </source>
</evidence>
<evidence type="ECO:0000256" key="2">
    <source>
        <dbReference type="ARBA" id="ARBA00012360"/>
    </source>
</evidence>
<dbReference type="PROSITE" id="PS00593">
    <property type="entry name" value="HEME_OXYGENASE"/>
    <property type="match status" value="1"/>
</dbReference>
<keyword evidence="6" id="KW-0560">Oxidoreductase</keyword>
<organism evidence="11 12">
    <name type="scientific">Crocosphaera chwakensis CCY0110</name>
    <dbReference type="NCBI Taxonomy" id="391612"/>
    <lineage>
        <taxon>Bacteria</taxon>
        <taxon>Bacillati</taxon>
        <taxon>Cyanobacteriota</taxon>
        <taxon>Cyanophyceae</taxon>
        <taxon>Oscillatoriophycideae</taxon>
        <taxon>Chroococcales</taxon>
        <taxon>Aphanothecaceae</taxon>
        <taxon>Crocosphaera</taxon>
        <taxon>Crocosphaera chwakensis</taxon>
    </lineage>
</organism>
<dbReference type="PIRSF" id="PIRSF000343">
    <property type="entry name" value="Haem_Oase"/>
    <property type="match status" value="1"/>
</dbReference>
<dbReference type="SUPFAM" id="SSF48613">
    <property type="entry name" value="Heme oxygenase-like"/>
    <property type="match status" value="1"/>
</dbReference>
<evidence type="ECO:0000256" key="7">
    <source>
        <dbReference type="ARBA" id="ARBA00023004"/>
    </source>
</evidence>
<dbReference type="GO" id="GO:0046872">
    <property type="term" value="F:metal ion binding"/>
    <property type="evidence" value="ECO:0007669"/>
    <property type="project" value="UniProtKB-KW"/>
</dbReference>
<dbReference type="InterPro" id="IPR016084">
    <property type="entry name" value="Haem_Oase-like_multi-hlx"/>
</dbReference>
<sequence>MSNNLALKLREGTSHSHTLAENTAFTKCFLKGIVEREPFRKLLADFYFLYSTLEEELERHKDDPVISKIYFPELNRKQNLVKDLEYYYGENWAADIFPSVAGQTYVARIREVSQIEPALLVAHSYVRYMGDLSGGQSLKNIARSALELPADQGTQFYEFEQIATAEARREFKGKYRDGLNALPIDESLEQKIIDEANHAFTLNRDVVHELEADVKEAIGDHVFELITRQAIPGATEHPHGHGHPHNVAIAE</sequence>
<dbReference type="eggNOG" id="COG5398">
    <property type="taxonomic scope" value="Bacteria"/>
</dbReference>
<dbReference type="PRINTS" id="PR00088">
    <property type="entry name" value="HAEMOXYGNASE"/>
</dbReference>
<evidence type="ECO:0000256" key="6">
    <source>
        <dbReference type="ARBA" id="ARBA00023002"/>
    </source>
</evidence>
<dbReference type="EMBL" id="AAXW01000041">
    <property type="protein sequence ID" value="EAZ89572.1"/>
    <property type="molecule type" value="Genomic_DNA"/>
</dbReference>
<evidence type="ECO:0000256" key="5">
    <source>
        <dbReference type="ARBA" id="ARBA00022723"/>
    </source>
</evidence>
<keyword evidence="5 10" id="KW-0479">Metal-binding</keyword>
<dbReference type="OrthoDB" id="5493802at2"/>
<dbReference type="GO" id="GO:0006979">
    <property type="term" value="P:response to oxidative stress"/>
    <property type="evidence" value="ECO:0007669"/>
    <property type="project" value="TreeGrafter"/>
</dbReference>
<dbReference type="InterPro" id="IPR016053">
    <property type="entry name" value="Haem_Oase-like"/>
</dbReference>
<proteinExistence type="inferred from homology"/>
<dbReference type="Proteomes" id="UP000003781">
    <property type="component" value="Unassembled WGS sequence"/>
</dbReference>
<gene>
    <name evidence="11" type="ORF">CY0110_08396</name>
</gene>
<dbReference type="InterPro" id="IPR002051">
    <property type="entry name" value="Haem_Oase"/>
</dbReference>
<dbReference type="GO" id="GO:0042167">
    <property type="term" value="P:heme catabolic process"/>
    <property type="evidence" value="ECO:0007669"/>
    <property type="project" value="TreeGrafter"/>
</dbReference>
<dbReference type="GO" id="GO:0004392">
    <property type="term" value="F:heme oxygenase (decyclizing) activity"/>
    <property type="evidence" value="ECO:0007669"/>
    <property type="project" value="UniProtKB-EC"/>
</dbReference>
<dbReference type="AlphaFoldDB" id="A3IVA3"/>
<evidence type="ECO:0000256" key="4">
    <source>
        <dbReference type="ARBA" id="ARBA00022617"/>
    </source>
</evidence>
<name>A3IVA3_9CHRO</name>
<evidence type="ECO:0000256" key="8">
    <source>
        <dbReference type="ARBA" id="ARBA00048328"/>
    </source>
</evidence>
<comment type="similarity">
    <text evidence="1">Belongs to the heme oxygenase family.</text>
</comment>
<dbReference type="GO" id="GO:0006788">
    <property type="term" value="P:heme oxidation"/>
    <property type="evidence" value="ECO:0007669"/>
    <property type="project" value="InterPro"/>
</dbReference>
<reference evidence="11 12" key="1">
    <citation type="submission" date="2007-03" db="EMBL/GenBank/DDBJ databases">
        <authorList>
            <person name="Stal L."/>
            <person name="Ferriera S."/>
            <person name="Johnson J."/>
            <person name="Kravitz S."/>
            <person name="Beeson K."/>
            <person name="Sutton G."/>
            <person name="Rogers Y.-H."/>
            <person name="Friedman R."/>
            <person name="Frazier M."/>
            <person name="Venter J.C."/>
        </authorList>
    </citation>
    <scope>NUCLEOTIDE SEQUENCE [LARGE SCALE GENOMIC DNA]</scope>
    <source>
        <strain evidence="11 12">CCY0110</strain>
    </source>
</reference>
<dbReference type="PANTHER" id="PTHR10720:SF0">
    <property type="entry name" value="HEME OXYGENASE"/>
    <property type="match status" value="1"/>
</dbReference>
<feature type="binding site" evidence="9">
    <location>
        <position position="176"/>
    </location>
    <ligand>
        <name>heme b</name>
        <dbReference type="ChEBI" id="CHEBI:60344"/>
    </ligand>
</feature>
<dbReference type="InterPro" id="IPR018207">
    <property type="entry name" value="Haem_oxygenase_CS"/>
</dbReference>
<feature type="binding site" evidence="9">
    <location>
        <position position="125"/>
    </location>
    <ligand>
        <name>heme b</name>
        <dbReference type="ChEBI" id="CHEBI:60344"/>
    </ligand>
</feature>
<dbReference type="GO" id="GO:0015979">
    <property type="term" value="P:photosynthesis"/>
    <property type="evidence" value="ECO:0007669"/>
    <property type="project" value="UniProtKB-KW"/>
</dbReference>
<dbReference type="RefSeq" id="WP_008277311.1">
    <property type="nucleotide sequence ID" value="NZ_AAXW01000041.1"/>
</dbReference>
<dbReference type="GO" id="GO:0020037">
    <property type="term" value="F:heme binding"/>
    <property type="evidence" value="ECO:0007669"/>
    <property type="project" value="TreeGrafter"/>
</dbReference>